<dbReference type="KEGG" id="hds:HSR122_2560"/>
<sequence length="301" mass="32326">MLRAVGGHMTTPRNGKRDTDERCLIDRCDRGEDICSHRANDICASGAFTQSMARSNGKQIKATQTSVAVLEAIAELDGAGISELARYLDRSKGGIYKHVHTLADLGYLVERDGTYRLSLGLWSLGATVPERVVPDSVESVVNDLAASVGHVTTLVLYESKRAIATYVRRPTPAATQPFREGESLPLYATASGKAILAFLPDEERNAVLEGELDTYTDATLTDPRVIESALETVREQQLARDDGEYRADVECLAAPILDKSGHPQGAVGVSYSGQESGNDELDADASLLVSASKSIENALTT</sequence>
<gene>
    <name evidence="5" type="primary">iclR</name>
    <name evidence="5" type="ORF">HSR122_2560</name>
</gene>
<dbReference type="EMBL" id="CP064788">
    <property type="protein sequence ID" value="QSG09936.1"/>
    <property type="molecule type" value="Genomic_DNA"/>
</dbReference>
<dbReference type="Gene3D" id="3.30.450.40">
    <property type="match status" value="1"/>
</dbReference>
<accession>A0A897NHY1</accession>
<dbReference type="InterPro" id="IPR050707">
    <property type="entry name" value="HTH_MetabolicPath_Reg"/>
</dbReference>
<feature type="domain" description="IclR-ED" evidence="4">
    <location>
        <begin position="120"/>
        <end position="301"/>
    </location>
</feature>
<dbReference type="AlphaFoldDB" id="A0A897NHY1"/>
<dbReference type="SMART" id="SM00346">
    <property type="entry name" value="HTH_ICLR"/>
    <property type="match status" value="1"/>
</dbReference>
<organism evidence="5 6">
    <name type="scientific">Halapricum desulfuricans</name>
    <dbReference type="NCBI Taxonomy" id="2841257"/>
    <lineage>
        <taxon>Archaea</taxon>
        <taxon>Methanobacteriati</taxon>
        <taxon>Methanobacteriota</taxon>
        <taxon>Stenosarchaea group</taxon>
        <taxon>Halobacteria</taxon>
        <taxon>Halobacteriales</taxon>
        <taxon>Haloarculaceae</taxon>
        <taxon>Halapricum</taxon>
    </lineage>
</organism>
<keyword evidence="6" id="KW-1185">Reference proteome</keyword>
<dbReference type="InterPro" id="IPR036388">
    <property type="entry name" value="WH-like_DNA-bd_sf"/>
</dbReference>
<dbReference type="InterPro" id="IPR029016">
    <property type="entry name" value="GAF-like_dom_sf"/>
</dbReference>
<dbReference type="Gene3D" id="1.10.10.10">
    <property type="entry name" value="Winged helix-like DNA-binding domain superfamily/Winged helix DNA-binding domain"/>
    <property type="match status" value="1"/>
</dbReference>
<evidence type="ECO:0000256" key="2">
    <source>
        <dbReference type="ARBA" id="ARBA00023125"/>
    </source>
</evidence>
<dbReference type="GO" id="GO:0045892">
    <property type="term" value="P:negative regulation of DNA-templated transcription"/>
    <property type="evidence" value="ECO:0007669"/>
    <property type="project" value="TreeGrafter"/>
</dbReference>
<reference evidence="5 6" key="1">
    <citation type="submission" date="2020-11" db="EMBL/GenBank/DDBJ databases">
        <title>Carbohydrate-dependent, anaerobic sulfur respiration: A novel catabolism in halophilic archaea.</title>
        <authorList>
            <person name="Sorokin D.Y."/>
            <person name="Messina E."/>
            <person name="Smedile F."/>
            <person name="La Cono V."/>
            <person name="Hallsworth J.E."/>
            <person name="Yakimov M.M."/>
        </authorList>
    </citation>
    <scope>NUCLEOTIDE SEQUENCE [LARGE SCALE GENOMIC DNA]</scope>
    <source>
        <strain evidence="5 6">HSR12-2</strain>
    </source>
</reference>
<dbReference type="InterPro" id="IPR036390">
    <property type="entry name" value="WH_DNA-bd_sf"/>
</dbReference>
<keyword evidence="3" id="KW-0804">Transcription</keyword>
<dbReference type="PANTHER" id="PTHR30136">
    <property type="entry name" value="HELIX-TURN-HELIX TRANSCRIPTIONAL REGULATOR, ICLR FAMILY"/>
    <property type="match status" value="1"/>
</dbReference>
<dbReference type="GO" id="GO:0003700">
    <property type="term" value="F:DNA-binding transcription factor activity"/>
    <property type="evidence" value="ECO:0007669"/>
    <property type="project" value="TreeGrafter"/>
</dbReference>
<dbReference type="SUPFAM" id="SSF46785">
    <property type="entry name" value="Winged helix' DNA-binding domain"/>
    <property type="match status" value="1"/>
</dbReference>
<evidence type="ECO:0000313" key="6">
    <source>
        <dbReference type="Proteomes" id="UP000662973"/>
    </source>
</evidence>
<evidence type="ECO:0000256" key="1">
    <source>
        <dbReference type="ARBA" id="ARBA00023015"/>
    </source>
</evidence>
<dbReference type="PROSITE" id="PS51078">
    <property type="entry name" value="ICLR_ED"/>
    <property type="match status" value="1"/>
</dbReference>
<dbReference type="GO" id="GO:0003677">
    <property type="term" value="F:DNA binding"/>
    <property type="evidence" value="ECO:0007669"/>
    <property type="project" value="UniProtKB-KW"/>
</dbReference>
<name>A0A897NHY1_9EURY</name>
<dbReference type="Pfam" id="PF01614">
    <property type="entry name" value="IclR_C"/>
    <property type="match status" value="1"/>
</dbReference>
<dbReference type="PANTHER" id="PTHR30136:SF35">
    <property type="entry name" value="HTH-TYPE TRANSCRIPTIONAL REGULATOR RV1719"/>
    <property type="match status" value="1"/>
</dbReference>
<dbReference type="Pfam" id="PF09339">
    <property type="entry name" value="HTH_IclR"/>
    <property type="match status" value="1"/>
</dbReference>
<evidence type="ECO:0000259" key="4">
    <source>
        <dbReference type="PROSITE" id="PS51078"/>
    </source>
</evidence>
<evidence type="ECO:0000313" key="5">
    <source>
        <dbReference type="EMBL" id="QSG09936.1"/>
    </source>
</evidence>
<proteinExistence type="predicted"/>
<dbReference type="InterPro" id="IPR014757">
    <property type="entry name" value="Tscrpt_reg_IclR_C"/>
</dbReference>
<keyword evidence="1" id="KW-0805">Transcription regulation</keyword>
<keyword evidence="2 5" id="KW-0238">DNA-binding</keyword>
<dbReference type="SUPFAM" id="SSF55781">
    <property type="entry name" value="GAF domain-like"/>
    <property type="match status" value="1"/>
</dbReference>
<dbReference type="InterPro" id="IPR005471">
    <property type="entry name" value="Tscrpt_reg_IclR_N"/>
</dbReference>
<evidence type="ECO:0000256" key="3">
    <source>
        <dbReference type="ARBA" id="ARBA00023163"/>
    </source>
</evidence>
<dbReference type="Proteomes" id="UP000662973">
    <property type="component" value="Chromosome"/>
</dbReference>
<protein>
    <submittedName>
        <fullName evidence="5">DNA-binding transcriptional regulator, IclR family</fullName>
    </submittedName>
</protein>